<dbReference type="AlphaFoldDB" id="A0A0C9XHF7"/>
<gene>
    <name evidence="1" type="ORF">K443DRAFT_108600</name>
</gene>
<reference evidence="2" key="2">
    <citation type="submission" date="2015-01" db="EMBL/GenBank/DDBJ databases">
        <title>Evolutionary Origins and Diversification of the Mycorrhizal Mutualists.</title>
        <authorList>
            <consortium name="DOE Joint Genome Institute"/>
            <consortium name="Mycorrhizal Genomics Consortium"/>
            <person name="Kohler A."/>
            <person name="Kuo A."/>
            <person name="Nagy L.G."/>
            <person name="Floudas D."/>
            <person name="Copeland A."/>
            <person name="Barry K.W."/>
            <person name="Cichocki N."/>
            <person name="Veneault-Fourrey C."/>
            <person name="LaButti K."/>
            <person name="Lindquist E.A."/>
            <person name="Lipzen A."/>
            <person name="Lundell T."/>
            <person name="Morin E."/>
            <person name="Murat C."/>
            <person name="Riley R."/>
            <person name="Ohm R."/>
            <person name="Sun H."/>
            <person name="Tunlid A."/>
            <person name="Henrissat B."/>
            <person name="Grigoriev I.V."/>
            <person name="Hibbett D.S."/>
            <person name="Martin F."/>
        </authorList>
    </citation>
    <scope>NUCLEOTIDE SEQUENCE [LARGE SCALE GENOMIC DNA]</scope>
    <source>
        <strain evidence="2">LaAM-08-1</strain>
    </source>
</reference>
<evidence type="ECO:0000313" key="1">
    <source>
        <dbReference type="EMBL" id="KIJ95547.1"/>
    </source>
</evidence>
<proteinExistence type="predicted"/>
<accession>A0A0C9XHF7</accession>
<reference evidence="1 2" key="1">
    <citation type="submission" date="2014-04" db="EMBL/GenBank/DDBJ databases">
        <authorList>
            <consortium name="DOE Joint Genome Institute"/>
            <person name="Kuo A."/>
            <person name="Kohler A."/>
            <person name="Nagy L.G."/>
            <person name="Floudas D."/>
            <person name="Copeland A."/>
            <person name="Barry K.W."/>
            <person name="Cichocki N."/>
            <person name="Veneault-Fourrey C."/>
            <person name="LaButti K."/>
            <person name="Lindquist E.A."/>
            <person name="Lipzen A."/>
            <person name="Lundell T."/>
            <person name="Morin E."/>
            <person name="Murat C."/>
            <person name="Sun H."/>
            <person name="Tunlid A."/>
            <person name="Henrissat B."/>
            <person name="Grigoriev I.V."/>
            <person name="Hibbett D.S."/>
            <person name="Martin F."/>
            <person name="Nordberg H.P."/>
            <person name="Cantor M.N."/>
            <person name="Hua S.X."/>
        </authorList>
    </citation>
    <scope>NUCLEOTIDE SEQUENCE [LARGE SCALE GENOMIC DNA]</scope>
    <source>
        <strain evidence="1 2">LaAM-08-1</strain>
    </source>
</reference>
<dbReference type="HOGENOM" id="CLU_2352269_0_0_1"/>
<dbReference type="Proteomes" id="UP000054477">
    <property type="component" value="Unassembled WGS sequence"/>
</dbReference>
<dbReference type="EMBL" id="KN838752">
    <property type="protein sequence ID" value="KIJ95547.1"/>
    <property type="molecule type" value="Genomic_DNA"/>
</dbReference>
<sequence>LTNKQRARGGVLPPDLRHGEPDEALMHLGDCLHVRGEDLRVFCQVDKESVARPMPLDLHYLERRSSKQILQHRANTDSMPLVWIQTSRPCCSCHRPH</sequence>
<name>A0A0C9XHF7_9AGAR</name>
<evidence type="ECO:0000313" key="2">
    <source>
        <dbReference type="Proteomes" id="UP000054477"/>
    </source>
</evidence>
<feature type="non-terminal residue" evidence="1">
    <location>
        <position position="1"/>
    </location>
</feature>
<protein>
    <submittedName>
        <fullName evidence="1">Uncharacterized protein</fullName>
    </submittedName>
</protein>
<keyword evidence="2" id="KW-1185">Reference proteome</keyword>
<organism evidence="1 2">
    <name type="scientific">Laccaria amethystina LaAM-08-1</name>
    <dbReference type="NCBI Taxonomy" id="1095629"/>
    <lineage>
        <taxon>Eukaryota</taxon>
        <taxon>Fungi</taxon>
        <taxon>Dikarya</taxon>
        <taxon>Basidiomycota</taxon>
        <taxon>Agaricomycotina</taxon>
        <taxon>Agaricomycetes</taxon>
        <taxon>Agaricomycetidae</taxon>
        <taxon>Agaricales</taxon>
        <taxon>Agaricineae</taxon>
        <taxon>Hydnangiaceae</taxon>
        <taxon>Laccaria</taxon>
    </lineage>
</organism>